<name>A0A6I4IA55_9SPHI</name>
<evidence type="ECO:0000256" key="9">
    <source>
        <dbReference type="ARBA" id="ARBA00022840"/>
    </source>
</evidence>
<reference evidence="17 18" key="1">
    <citation type="submission" date="2019-12" db="EMBL/GenBank/DDBJ databases">
        <title>Mucilaginibacter sp. HME9299 genome sequencing and assembly.</title>
        <authorList>
            <person name="Kang H."/>
            <person name="Kim H."/>
            <person name="Joh K."/>
        </authorList>
    </citation>
    <scope>NUCLEOTIDE SEQUENCE [LARGE SCALE GENOMIC DNA]</scope>
    <source>
        <strain evidence="17 18">HME9299</strain>
    </source>
</reference>
<dbReference type="PANTHER" id="PTHR42878:SF7">
    <property type="entry name" value="SENSOR HISTIDINE KINASE GLRK"/>
    <property type="match status" value="1"/>
</dbReference>
<keyword evidence="8" id="KW-0418">Kinase</keyword>
<protein>
    <recommendedName>
        <fullName evidence="3">histidine kinase</fullName>
        <ecNumber evidence="3">2.7.13.3</ecNumber>
    </recommendedName>
</protein>
<dbReference type="Proteomes" id="UP000434850">
    <property type="component" value="Unassembled WGS sequence"/>
</dbReference>
<proteinExistence type="predicted"/>
<dbReference type="InterPro" id="IPR035965">
    <property type="entry name" value="PAS-like_dom_sf"/>
</dbReference>
<evidence type="ECO:0000259" key="15">
    <source>
        <dbReference type="PROSITE" id="PS50112"/>
    </source>
</evidence>
<evidence type="ECO:0000256" key="4">
    <source>
        <dbReference type="ARBA" id="ARBA00022553"/>
    </source>
</evidence>
<dbReference type="Gene3D" id="1.10.287.130">
    <property type="match status" value="1"/>
</dbReference>
<keyword evidence="6" id="KW-0812">Transmembrane</keyword>
<evidence type="ECO:0000256" key="5">
    <source>
        <dbReference type="ARBA" id="ARBA00022679"/>
    </source>
</evidence>
<organism evidence="17 18">
    <name type="scientific">Mucilaginibacter aquatilis</name>
    <dbReference type="NCBI Taxonomy" id="1517760"/>
    <lineage>
        <taxon>Bacteria</taxon>
        <taxon>Pseudomonadati</taxon>
        <taxon>Bacteroidota</taxon>
        <taxon>Sphingobacteriia</taxon>
        <taxon>Sphingobacteriales</taxon>
        <taxon>Sphingobacteriaceae</taxon>
        <taxon>Mucilaginibacter</taxon>
    </lineage>
</organism>
<feature type="domain" description="PAS" evidence="15">
    <location>
        <begin position="814"/>
        <end position="885"/>
    </location>
</feature>
<dbReference type="CDD" id="cd00130">
    <property type="entry name" value="PAS"/>
    <property type="match status" value="2"/>
</dbReference>
<evidence type="ECO:0000256" key="13">
    <source>
        <dbReference type="SAM" id="Coils"/>
    </source>
</evidence>
<dbReference type="InterPro" id="IPR004358">
    <property type="entry name" value="Sig_transdc_His_kin-like_C"/>
</dbReference>
<dbReference type="SMART" id="SM00091">
    <property type="entry name" value="PAS"/>
    <property type="match status" value="4"/>
</dbReference>
<dbReference type="SMART" id="SM00388">
    <property type="entry name" value="HisKA"/>
    <property type="match status" value="1"/>
</dbReference>
<feature type="domain" description="PAC" evidence="16">
    <location>
        <begin position="888"/>
        <end position="941"/>
    </location>
</feature>
<dbReference type="InterPro" id="IPR003594">
    <property type="entry name" value="HATPase_dom"/>
</dbReference>
<dbReference type="GO" id="GO:0030295">
    <property type="term" value="F:protein kinase activator activity"/>
    <property type="evidence" value="ECO:0007669"/>
    <property type="project" value="TreeGrafter"/>
</dbReference>
<evidence type="ECO:0000256" key="3">
    <source>
        <dbReference type="ARBA" id="ARBA00012438"/>
    </source>
</evidence>
<dbReference type="EMBL" id="WQLA01000002">
    <property type="protein sequence ID" value="MVN90858.1"/>
    <property type="molecule type" value="Genomic_DNA"/>
</dbReference>
<dbReference type="NCBIfam" id="TIGR00229">
    <property type="entry name" value="sensory_box"/>
    <property type="match status" value="3"/>
</dbReference>
<dbReference type="GO" id="GO:0000155">
    <property type="term" value="F:phosphorelay sensor kinase activity"/>
    <property type="evidence" value="ECO:0007669"/>
    <property type="project" value="InterPro"/>
</dbReference>
<keyword evidence="18" id="KW-1185">Reference proteome</keyword>
<dbReference type="InterPro" id="IPR000700">
    <property type="entry name" value="PAS-assoc_C"/>
</dbReference>
<evidence type="ECO:0000259" key="16">
    <source>
        <dbReference type="PROSITE" id="PS50113"/>
    </source>
</evidence>
<dbReference type="SUPFAM" id="SSF55874">
    <property type="entry name" value="ATPase domain of HSP90 chaperone/DNA topoisomerase II/histidine kinase"/>
    <property type="match status" value="1"/>
</dbReference>
<evidence type="ECO:0000259" key="14">
    <source>
        <dbReference type="PROSITE" id="PS50109"/>
    </source>
</evidence>
<evidence type="ECO:0000256" key="7">
    <source>
        <dbReference type="ARBA" id="ARBA00022741"/>
    </source>
</evidence>
<dbReference type="CDD" id="cd00082">
    <property type="entry name" value="HisKA"/>
    <property type="match status" value="1"/>
</dbReference>
<dbReference type="AlphaFoldDB" id="A0A6I4IA55"/>
<dbReference type="EC" id="2.7.13.3" evidence="3"/>
<dbReference type="InterPro" id="IPR013655">
    <property type="entry name" value="PAS_fold_3"/>
</dbReference>
<dbReference type="GO" id="GO:0016020">
    <property type="term" value="C:membrane"/>
    <property type="evidence" value="ECO:0007669"/>
    <property type="project" value="UniProtKB-SubCell"/>
</dbReference>
<dbReference type="Pfam" id="PF08448">
    <property type="entry name" value="PAS_4"/>
    <property type="match status" value="2"/>
</dbReference>
<dbReference type="PROSITE" id="PS50112">
    <property type="entry name" value="PAS"/>
    <property type="match status" value="1"/>
</dbReference>
<dbReference type="GO" id="GO:0000156">
    <property type="term" value="F:phosphorelay response regulator activity"/>
    <property type="evidence" value="ECO:0007669"/>
    <property type="project" value="TreeGrafter"/>
</dbReference>
<dbReference type="OrthoDB" id="9813151at2"/>
<gene>
    <name evidence="17" type="ORF">GO816_06950</name>
</gene>
<evidence type="ECO:0000256" key="8">
    <source>
        <dbReference type="ARBA" id="ARBA00022777"/>
    </source>
</evidence>
<dbReference type="CDD" id="cd00075">
    <property type="entry name" value="HATPase"/>
    <property type="match status" value="1"/>
</dbReference>
<keyword evidence="4" id="KW-0597">Phosphoprotein</keyword>
<comment type="caution">
    <text evidence="17">The sequence shown here is derived from an EMBL/GenBank/DDBJ whole genome shotgun (WGS) entry which is preliminary data.</text>
</comment>
<evidence type="ECO:0000256" key="1">
    <source>
        <dbReference type="ARBA" id="ARBA00000085"/>
    </source>
</evidence>
<dbReference type="InterPro" id="IPR036890">
    <property type="entry name" value="HATPase_C_sf"/>
</dbReference>
<evidence type="ECO:0000256" key="2">
    <source>
        <dbReference type="ARBA" id="ARBA00004141"/>
    </source>
</evidence>
<dbReference type="SUPFAM" id="SSF55785">
    <property type="entry name" value="PYP-like sensor domain (PAS domain)"/>
    <property type="match status" value="4"/>
</dbReference>
<dbReference type="Gene3D" id="2.10.70.100">
    <property type="match status" value="1"/>
</dbReference>
<dbReference type="GO" id="GO:0007234">
    <property type="term" value="P:osmosensory signaling via phosphorelay pathway"/>
    <property type="evidence" value="ECO:0007669"/>
    <property type="project" value="TreeGrafter"/>
</dbReference>
<dbReference type="InterPro" id="IPR005467">
    <property type="entry name" value="His_kinase_dom"/>
</dbReference>
<keyword evidence="10" id="KW-1133">Transmembrane helix</keyword>
<feature type="coiled-coil region" evidence="13">
    <location>
        <begin position="632"/>
        <end position="687"/>
    </location>
</feature>
<feature type="coiled-coil region" evidence="13">
    <location>
        <begin position="319"/>
        <end position="364"/>
    </location>
</feature>
<keyword evidence="9" id="KW-0067">ATP-binding</keyword>
<keyword evidence="12" id="KW-0472">Membrane</keyword>
<sequence>MNDSTTFLHGGGQTGKLLRSTDWSNHPLGMPDAWPESLKQAISISLNSGFPIAIYWGPQFILLYNDAYSSIPGDKHPWTLGKPGAVAWAEIWDGLNSEFEGVLYKGQSIRKPDALLLMHRYGYTEECYFDYTLSPIINEEGVVEGIFNAVIETTYKVINDRRNKILQSLQHAVNIAHDMQESLALVQQILNTCSSDIPFYKLQLSGNINVPEAEQSVKSINMPLNQQVFDAAVEKVIISSNPEHIENLEVLAVPILSEWNEACREAYVVPISGGEANVKGSLVLGVSPRKKLDSDYEHFLASVGNYAGIILNNGYNFSLSTALQREQALNEELAAANEELGATNDELHKSQQNLADLNDELEDRISSRTLALSESESRFRQLVEQSAVAMLVLRGPQLLFDIFNQPMLDMIDRTADVKGKPLLEVIPELIGQSIVDKLNEVLKTGIEWKGHEQPVVLKRNGQQSRGFFNVSYRPLYENGEIKGIVQSAVDVTAQVEARKAIEQSEHSLRNLVMSAHYALMILRGRDWVIDVANQQLVKLWGKSIEEVTGKRLLDVLPELEGQPFPELLTRVYNTGTSYGQEEEAFLLDTPQGAVKKYVSFYYDPVFDGDGNVTGIIVAAEDITETVENRLLLEKSYSEQQSLNEELTATNEEVAAANEELVTTNEELAHTQENLQRTIAQLAESEARIRYMVADAPVAIGIITGQDLIVEAANNKLLEVWGKDKAILNLPLHIALPELEGQAYIELLQNVYESGVPYSGDEAKVLLVRGGVLEECYFNYVYHPIKDNNGNTFSIMVVANEITEQVRARNTVEQAEEMLRLSVEAARVGTWYLDINSREFRVSGRMKELFGFYADDVVDYADAVNCIPDEHRALVEKAVAKAIADGEVYNIEHPVIGHHDKKIRWIRASGRLNDDNKSGVTYFSGVIIDITEQKQDEQRKNDFIGMVSHELKTPLTSLSAYVQMLHAKARNSSDSFTTNALDKVTIQVRKMTTMINGFLNVSRLESGKIHLDKQIFDLATLVHDMVEETQLTTSSHSISLLQCDSLNVNADKEKIGTVISNLLSNAIKYSPRNTYIEVGCQVADGVARISIKDQGIGIKTQDLDKLFERYYRVDNKQTQTISGFGIGLYLCAEIVTRHDGKIWAESEAGAGSTFYFSLPLA</sequence>
<dbReference type="SMART" id="SM00387">
    <property type="entry name" value="HATPase_c"/>
    <property type="match status" value="1"/>
</dbReference>
<keyword evidence="11" id="KW-0902">Two-component regulatory system</keyword>
<keyword evidence="5" id="KW-0808">Transferase</keyword>
<comment type="catalytic activity">
    <reaction evidence="1">
        <text>ATP + protein L-histidine = ADP + protein N-phospho-L-histidine.</text>
        <dbReference type="EC" id="2.7.13.3"/>
    </reaction>
</comment>
<dbReference type="GO" id="GO:0005524">
    <property type="term" value="F:ATP binding"/>
    <property type="evidence" value="ECO:0007669"/>
    <property type="project" value="UniProtKB-KW"/>
</dbReference>
<dbReference type="PROSITE" id="PS50113">
    <property type="entry name" value="PAC"/>
    <property type="match status" value="2"/>
</dbReference>
<evidence type="ECO:0000256" key="11">
    <source>
        <dbReference type="ARBA" id="ARBA00023012"/>
    </source>
</evidence>
<evidence type="ECO:0000313" key="17">
    <source>
        <dbReference type="EMBL" id="MVN90858.1"/>
    </source>
</evidence>
<dbReference type="Gene3D" id="3.30.450.20">
    <property type="entry name" value="PAS domain"/>
    <property type="match status" value="5"/>
</dbReference>
<dbReference type="Pfam" id="PF00512">
    <property type="entry name" value="HisKA"/>
    <property type="match status" value="1"/>
</dbReference>
<evidence type="ECO:0000313" key="18">
    <source>
        <dbReference type="Proteomes" id="UP000434850"/>
    </source>
</evidence>
<dbReference type="InterPro" id="IPR050351">
    <property type="entry name" value="BphY/WalK/GraS-like"/>
</dbReference>
<feature type="domain" description="Histidine kinase" evidence="14">
    <location>
        <begin position="945"/>
        <end position="1160"/>
    </location>
</feature>
<keyword evidence="13" id="KW-0175">Coiled coil</keyword>
<feature type="domain" description="PAC" evidence="16">
    <location>
        <begin position="580"/>
        <end position="634"/>
    </location>
</feature>
<dbReference type="PANTHER" id="PTHR42878">
    <property type="entry name" value="TWO-COMPONENT HISTIDINE KINASE"/>
    <property type="match status" value="1"/>
</dbReference>
<keyword evidence="7" id="KW-0547">Nucleotide-binding</keyword>
<dbReference type="Pfam" id="PF02518">
    <property type="entry name" value="HATPase_c"/>
    <property type="match status" value="1"/>
</dbReference>
<dbReference type="PRINTS" id="PR00344">
    <property type="entry name" value="BCTRLSENSOR"/>
</dbReference>
<dbReference type="PROSITE" id="PS50109">
    <property type="entry name" value="HIS_KIN"/>
    <property type="match status" value="1"/>
</dbReference>
<dbReference type="InterPro" id="IPR003661">
    <property type="entry name" value="HisK_dim/P_dom"/>
</dbReference>
<dbReference type="InterPro" id="IPR013656">
    <property type="entry name" value="PAS_4"/>
</dbReference>
<dbReference type="Gene3D" id="3.30.565.10">
    <property type="entry name" value="Histidine kinase-like ATPase, C-terminal domain"/>
    <property type="match status" value="1"/>
</dbReference>
<accession>A0A6I4IA55</accession>
<dbReference type="InterPro" id="IPR036097">
    <property type="entry name" value="HisK_dim/P_sf"/>
</dbReference>
<evidence type="ECO:0000256" key="10">
    <source>
        <dbReference type="ARBA" id="ARBA00022989"/>
    </source>
</evidence>
<dbReference type="Pfam" id="PF08447">
    <property type="entry name" value="PAS_3"/>
    <property type="match status" value="1"/>
</dbReference>
<comment type="subcellular location">
    <subcellularLocation>
        <location evidence="2">Membrane</location>
        <topology evidence="2">Multi-pass membrane protein</topology>
    </subcellularLocation>
</comment>
<dbReference type="FunFam" id="3.30.565.10:FF:000006">
    <property type="entry name" value="Sensor histidine kinase WalK"/>
    <property type="match status" value="1"/>
</dbReference>
<dbReference type="SUPFAM" id="SSF47384">
    <property type="entry name" value="Homodimeric domain of signal transducing histidine kinase"/>
    <property type="match status" value="1"/>
</dbReference>
<dbReference type="RefSeq" id="WP_157540627.1">
    <property type="nucleotide sequence ID" value="NZ_WQLA01000002.1"/>
</dbReference>
<evidence type="ECO:0000256" key="6">
    <source>
        <dbReference type="ARBA" id="ARBA00022692"/>
    </source>
</evidence>
<dbReference type="InterPro" id="IPR000014">
    <property type="entry name" value="PAS"/>
</dbReference>
<evidence type="ECO:0000256" key="12">
    <source>
        <dbReference type="ARBA" id="ARBA00023136"/>
    </source>
</evidence>